<accession>A0ABY7DXY5</accession>
<feature type="region of interest" description="Disordered" evidence="1">
    <location>
        <begin position="43"/>
        <end position="107"/>
    </location>
</feature>
<keyword evidence="3" id="KW-1185">Reference proteome</keyword>
<feature type="compositionally biased region" description="Basic and acidic residues" evidence="1">
    <location>
        <begin position="49"/>
        <end position="67"/>
    </location>
</feature>
<organism evidence="2 3">
    <name type="scientific">Mya arenaria</name>
    <name type="common">Soft-shell clam</name>
    <dbReference type="NCBI Taxonomy" id="6604"/>
    <lineage>
        <taxon>Eukaryota</taxon>
        <taxon>Metazoa</taxon>
        <taxon>Spiralia</taxon>
        <taxon>Lophotrochozoa</taxon>
        <taxon>Mollusca</taxon>
        <taxon>Bivalvia</taxon>
        <taxon>Autobranchia</taxon>
        <taxon>Heteroconchia</taxon>
        <taxon>Euheterodonta</taxon>
        <taxon>Imparidentia</taxon>
        <taxon>Neoheterodontei</taxon>
        <taxon>Myida</taxon>
        <taxon>Myoidea</taxon>
        <taxon>Myidae</taxon>
        <taxon>Mya</taxon>
    </lineage>
</organism>
<evidence type="ECO:0000256" key="1">
    <source>
        <dbReference type="SAM" id="MobiDB-lite"/>
    </source>
</evidence>
<gene>
    <name evidence="2" type="ORF">MAR_025381</name>
</gene>
<proteinExistence type="predicted"/>
<dbReference type="EMBL" id="CP111014">
    <property type="protein sequence ID" value="WAR01009.1"/>
    <property type="molecule type" value="Genomic_DNA"/>
</dbReference>
<evidence type="ECO:0000313" key="3">
    <source>
        <dbReference type="Proteomes" id="UP001164746"/>
    </source>
</evidence>
<name>A0ABY7DXY5_MYAAR</name>
<reference evidence="2" key="1">
    <citation type="submission" date="2022-11" db="EMBL/GenBank/DDBJ databases">
        <title>Centuries of genome instability and evolution in soft-shell clam transmissible cancer (bioRxiv).</title>
        <authorList>
            <person name="Hart S.F.M."/>
            <person name="Yonemitsu M.A."/>
            <person name="Giersch R.M."/>
            <person name="Beal B.F."/>
            <person name="Arriagada G."/>
            <person name="Davis B.W."/>
            <person name="Ostrander E.A."/>
            <person name="Goff S.P."/>
            <person name="Metzger M.J."/>
        </authorList>
    </citation>
    <scope>NUCLEOTIDE SEQUENCE</scope>
    <source>
        <strain evidence="2">MELC-2E11</strain>
        <tissue evidence="2">Siphon/mantle</tissue>
    </source>
</reference>
<protein>
    <submittedName>
        <fullName evidence="2">Uncharacterized protein</fullName>
    </submittedName>
</protein>
<dbReference type="Proteomes" id="UP001164746">
    <property type="component" value="Chromosome 3"/>
</dbReference>
<sequence>MSLAHVASTTDMGEHISHAGMPTEFCGLTGGTLADGLKVDLGHLSPGGKSDDGGLYHHDPGSPDDAAKAPPYAVHAGSAERAGTQLRQDSLPRHLHEGGAGSPRRPYGVASTGAHKFMLYYDVILSQTFIAHRPYPLPYRTIPHSI</sequence>
<evidence type="ECO:0000313" key="2">
    <source>
        <dbReference type="EMBL" id="WAR01009.1"/>
    </source>
</evidence>